<dbReference type="InterPro" id="IPR018768">
    <property type="entry name" value="DUF2344"/>
</dbReference>
<dbReference type="NCBIfam" id="TIGR03936">
    <property type="entry name" value="sam_1_link_chp"/>
    <property type="match status" value="1"/>
</dbReference>
<dbReference type="STRING" id="84022.CACET_c16530"/>
<dbReference type="Proteomes" id="UP000035704">
    <property type="component" value="Chromosome"/>
</dbReference>
<dbReference type="Pfam" id="PF10105">
    <property type="entry name" value="DUF2344"/>
    <property type="match status" value="1"/>
</dbReference>
<evidence type="ECO:0000313" key="2">
    <source>
        <dbReference type="EMBL" id="AKL95102.1"/>
    </source>
</evidence>
<accession>A0A0G3WB17</accession>
<dbReference type="KEGG" id="cace:CACET_c16530"/>
<organism evidence="2 3">
    <name type="scientific">Clostridium aceticum</name>
    <dbReference type="NCBI Taxonomy" id="84022"/>
    <lineage>
        <taxon>Bacteria</taxon>
        <taxon>Bacillati</taxon>
        <taxon>Bacillota</taxon>
        <taxon>Clostridia</taxon>
        <taxon>Eubacteriales</taxon>
        <taxon>Clostridiaceae</taxon>
        <taxon>Clostridium</taxon>
    </lineage>
</organism>
<protein>
    <submittedName>
        <fullName evidence="2">Radical SAM-linked protein</fullName>
    </submittedName>
</protein>
<evidence type="ECO:0000313" key="3">
    <source>
        <dbReference type="Proteomes" id="UP000035704"/>
    </source>
</evidence>
<dbReference type="PATRIC" id="fig|84022.6.peg.1648"/>
<feature type="domain" description="DUF2344" evidence="1">
    <location>
        <begin position="3"/>
        <end position="201"/>
    </location>
</feature>
<proteinExistence type="predicted"/>
<dbReference type="RefSeq" id="WP_044823835.1">
    <property type="nucleotide sequence ID" value="NZ_CP009687.1"/>
</dbReference>
<dbReference type="AlphaFoldDB" id="A0A0G3WB17"/>
<name>A0A0G3WB17_9CLOT</name>
<dbReference type="EMBL" id="CP009687">
    <property type="protein sequence ID" value="AKL95102.1"/>
    <property type="molecule type" value="Genomic_DNA"/>
</dbReference>
<keyword evidence="3" id="KW-1185">Reference proteome</keyword>
<reference evidence="2 3" key="1">
    <citation type="submission" date="2014-10" db="EMBL/GenBank/DDBJ databases">
        <title>Genome sequence of Clostridium aceticum DSM 1496.</title>
        <authorList>
            <person name="Poehlein A."/>
            <person name="Schiel-Bengelsdorf B."/>
            <person name="Gottschalk G."/>
            <person name="Duerre P."/>
            <person name="Daniel R."/>
        </authorList>
    </citation>
    <scope>NUCLEOTIDE SEQUENCE [LARGE SCALE GENOMIC DNA]</scope>
    <source>
        <strain evidence="2 3">DSM 1496</strain>
    </source>
</reference>
<sequence length="245" mass="28574">MYRIRSRFYKKEDMIFISHLDLVRLFERAFRRGNIPISYTQGYNPHPIMAFATALGVGVSSEGEYIDIEVEEKLDIEDFMDRLNHVLPQGLAIVESKYISRSESSLMSVIQYSTYIARVVLDEEVCSEALQEKLKTFLNLEEIIEIKEKKKKGNYKKSNRKQVQEINIRPYIQEMQIHTTEEKEIIFKMMLAAGSSGNLKPEIAVKKFGEIAELQMDFDKIRVHRLELLTQIQPQYLTPLDTIES</sequence>
<evidence type="ECO:0000259" key="1">
    <source>
        <dbReference type="Pfam" id="PF10105"/>
    </source>
</evidence>
<dbReference type="OrthoDB" id="9780488at2"/>
<gene>
    <name evidence="2" type="ORF">CACET_c16530</name>
</gene>